<dbReference type="OrthoDB" id="3210164at2"/>
<feature type="region of interest" description="Disordered" evidence="1">
    <location>
        <begin position="177"/>
        <end position="209"/>
    </location>
</feature>
<evidence type="ECO:0000256" key="1">
    <source>
        <dbReference type="SAM" id="MobiDB-lite"/>
    </source>
</evidence>
<evidence type="ECO:0000313" key="4">
    <source>
        <dbReference type="Proteomes" id="UP000199092"/>
    </source>
</evidence>
<dbReference type="Gene3D" id="3.40.50.1820">
    <property type="entry name" value="alpha/beta hydrolase"/>
    <property type="match status" value="1"/>
</dbReference>
<evidence type="ECO:0000313" key="3">
    <source>
        <dbReference type="EMBL" id="SDS47608.1"/>
    </source>
</evidence>
<evidence type="ECO:0000259" key="2">
    <source>
        <dbReference type="Pfam" id="PF00561"/>
    </source>
</evidence>
<dbReference type="InterPro" id="IPR029058">
    <property type="entry name" value="AB_hydrolase_fold"/>
</dbReference>
<keyword evidence="4" id="KW-1185">Reference proteome</keyword>
<name>A0A1H1SIF9_9ACTN</name>
<dbReference type="InterPro" id="IPR000073">
    <property type="entry name" value="AB_hydrolase_1"/>
</dbReference>
<proteinExistence type="predicted"/>
<dbReference type="GO" id="GO:0003824">
    <property type="term" value="F:catalytic activity"/>
    <property type="evidence" value="ECO:0007669"/>
    <property type="project" value="UniProtKB-ARBA"/>
</dbReference>
<dbReference type="EMBL" id="LT629749">
    <property type="protein sequence ID" value="SDS47608.1"/>
    <property type="molecule type" value="Genomic_DNA"/>
</dbReference>
<sequence>MTSTTTTVDAGRLAVPGGELYHEVRGSGPLVLVIGQPMTAEPFTPLAELLAADHTVVTYDPHGLGRSTVEDPSLPVTPEVQADDLALLVAHLGGGPADVVASSGGAVTGLALAARHPQLVRTLVAHEPPVCDLLPDAAHVRAVTDGIVEAFEQHGSGAAWGGFVALVVHDGELTGPSVPPAAWSPPGPADGAAGDTAPPQPPEPSAKQQADDALFFLRMLKPFTRYAPDEAALRSGGPRVLVGVGATSGAGVAVRSARALADRLGVTPTVFPGDHGGFMADPQGFAAVLRPLLADPS</sequence>
<feature type="domain" description="AB hydrolase-1" evidence="2">
    <location>
        <begin position="29"/>
        <end position="173"/>
    </location>
</feature>
<dbReference type="Proteomes" id="UP000199092">
    <property type="component" value="Chromosome I"/>
</dbReference>
<dbReference type="AlphaFoldDB" id="A0A1H1SIF9"/>
<feature type="compositionally biased region" description="Pro residues" evidence="1">
    <location>
        <begin position="177"/>
        <end position="188"/>
    </location>
</feature>
<dbReference type="PANTHER" id="PTHR43433:SF5">
    <property type="entry name" value="AB HYDROLASE-1 DOMAIN-CONTAINING PROTEIN"/>
    <property type="match status" value="1"/>
</dbReference>
<gene>
    <name evidence="3" type="ORF">SAMN04488543_1807</name>
</gene>
<organism evidence="3 4">
    <name type="scientific">Friedmanniella luteola</name>
    <dbReference type="NCBI Taxonomy" id="546871"/>
    <lineage>
        <taxon>Bacteria</taxon>
        <taxon>Bacillati</taxon>
        <taxon>Actinomycetota</taxon>
        <taxon>Actinomycetes</taxon>
        <taxon>Propionibacteriales</taxon>
        <taxon>Nocardioidaceae</taxon>
        <taxon>Friedmanniella</taxon>
    </lineage>
</organism>
<accession>A0A1H1SIF9</accession>
<dbReference type="RefSeq" id="WP_091412188.1">
    <property type="nucleotide sequence ID" value="NZ_LT629749.1"/>
</dbReference>
<reference evidence="3 4" key="1">
    <citation type="submission" date="2016-10" db="EMBL/GenBank/DDBJ databases">
        <authorList>
            <person name="de Groot N.N."/>
        </authorList>
    </citation>
    <scope>NUCLEOTIDE SEQUENCE [LARGE SCALE GENOMIC DNA]</scope>
    <source>
        <strain evidence="3 4">DSM 21741</strain>
    </source>
</reference>
<dbReference type="STRING" id="546871.SAMN04488543_1807"/>
<protein>
    <submittedName>
        <fullName evidence="3">Pimeloyl-ACP methyl ester carboxylesterase</fullName>
    </submittedName>
</protein>
<dbReference type="SUPFAM" id="SSF53474">
    <property type="entry name" value="alpha/beta-Hydrolases"/>
    <property type="match status" value="1"/>
</dbReference>
<dbReference type="PANTHER" id="PTHR43433">
    <property type="entry name" value="HYDROLASE, ALPHA/BETA FOLD FAMILY PROTEIN"/>
    <property type="match status" value="1"/>
</dbReference>
<dbReference type="Pfam" id="PF00561">
    <property type="entry name" value="Abhydrolase_1"/>
    <property type="match status" value="1"/>
</dbReference>
<dbReference type="InterPro" id="IPR050471">
    <property type="entry name" value="AB_hydrolase"/>
</dbReference>